<evidence type="ECO:0000313" key="3">
    <source>
        <dbReference type="Proteomes" id="UP000027383"/>
    </source>
</evidence>
<protein>
    <submittedName>
        <fullName evidence="2">Uncharacterized protein</fullName>
    </submittedName>
</protein>
<dbReference type="Proteomes" id="UP000027383">
    <property type="component" value="Segment"/>
</dbReference>
<proteinExistence type="predicted"/>
<evidence type="ECO:0000313" key="2">
    <source>
        <dbReference type="EMBL" id="AGV99341.1"/>
    </source>
</evidence>
<dbReference type="GeneID" id="20283836"/>
<gene>
    <name evidence="2" type="ORF">PhAPEC5_57</name>
</gene>
<evidence type="ECO:0000256" key="1">
    <source>
        <dbReference type="SAM" id="Phobius"/>
    </source>
</evidence>
<keyword evidence="1" id="KW-1133">Transmembrane helix</keyword>
<organism evidence="2 3">
    <name type="scientific">Escherichia phage vB_EcoP_PhAPEC5</name>
    <dbReference type="NCBI Taxonomy" id="1395983"/>
    <lineage>
        <taxon>Viruses</taxon>
        <taxon>Duplodnaviria</taxon>
        <taxon>Heunggongvirae</taxon>
        <taxon>Uroviricota</taxon>
        <taxon>Caudoviricetes</taxon>
        <taxon>Schitoviridae</taxon>
        <taxon>Enquatrovirinae</taxon>
        <taxon>Gamaleyavirus</taxon>
        <taxon>Gamaleyavirus APEC5</taxon>
    </lineage>
</organism>
<keyword evidence="1" id="KW-0812">Transmembrane</keyword>
<feature type="transmembrane region" description="Helical" evidence="1">
    <location>
        <begin position="708"/>
        <end position="732"/>
    </location>
</feature>
<keyword evidence="3" id="KW-1185">Reference proteome</keyword>
<dbReference type="OrthoDB" id="390at10239"/>
<dbReference type="RefSeq" id="YP_009055567.1">
    <property type="nucleotide sequence ID" value="NC_024786.1"/>
</dbReference>
<dbReference type="EMBL" id="KF192075">
    <property type="protein sequence ID" value="AGV99341.1"/>
    <property type="molecule type" value="Genomic_DNA"/>
</dbReference>
<keyword evidence="1" id="KW-0472">Membrane</keyword>
<reference evidence="2 3" key="1">
    <citation type="journal article" date="2014" name="Vet. Microbiol.">
        <title>A cocktail of in vitro efficient phages is not a guarantee for in vivo therapeutic results against avian colibacillosis.</title>
        <authorList>
            <person name="Tsonos J."/>
            <person name="Oosterik L.H."/>
            <person name="Tuntufye H.N."/>
            <person name="Klumpp J."/>
            <person name="Butaye P."/>
            <person name="De Greve H."/>
            <person name="Hernalsteens J.P."/>
            <person name="Lavigne R."/>
            <person name="Goddeeris B.M."/>
        </authorList>
    </citation>
    <scope>NUCLEOTIDE SEQUENCE [LARGE SCALE GENOMIC DNA]</scope>
</reference>
<feature type="transmembrane region" description="Helical" evidence="1">
    <location>
        <begin position="744"/>
        <end position="763"/>
    </location>
</feature>
<sequence length="884" mass="96986">MGLFSGKTKVYVASSVYNMAGDIHKRPNYMKTVVIGKIVADTGFTMADTISDSYLNGPGIRMRLFSSWSKNHYDSEVGMAGSSLGVLAKIDPTVIEGQITPPAGESVYVQAAEIGFADFEQWCDQYLYENAPSRIMERFDVDIDEDTNEITMTSLDGGSTITFTPTNFEPGALYLYADYSFYKSPTINPPVVGPTTVYDSEDDLPSTLLWTTISSDTTANTANLTKTIQTHSVYSDGRPDEDSTVTEPSVDNWNSYVKVYRRGFTEKPDDVTVVVSDRVMTHTKFGEIQSSTTVTTNVVDLGGGVTRTDTITTTTETLVRKYSSQTTRTDTEMTAVGTPKMLIYKQNSGNVALDSLFETEATDNRFYPFIPIRNDKQWVENGPIYPHCKKALYKATGGKLDKVVTELKKNDDIGDIQYIYGTFGVSLNTPEDTAKEYIYRFFQMATEAFPPDPTYPTLEAVIAGYQAANDAVDAYVEWWNRQEGQIVGTPPPLPEYPVIPKREFRVHSNKQYKYDMTIGWNYVSETTHSGEAWSGAKQGQLRARYAGDITLTRKNIRTASNSGSTKKLEVTTTFYSMQEYELLWQDGNNTYRKLRVLGLNHNNRVYKNKSVSIDVAEAMGDAEESGFIIPLHTNIYRSMSLTRSTQLSTACSYLVMNSYKKVKQKWYTTSAFKIVVVVVAVVVSVFTMGAGGAGILGAYGAVGASLGFVGLAAVIVGAVANAIAAMILVSIITKVSTSLFGDKLGFIIAAVASMVAMNVGTALSTGTSLSTLASEMMNAQNIMQLTSSVGNGISQYINASTAATIQKAENVMQQYNTDMMAINKQYEEMFGTAGQGVIDPMQFVSMESMDSFLSRTLMTGSDIADMSLNMVGSYSDMTLNTDLV</sequence>
<dbReference type="KEGG" id="vg:20283836"/>
<name>A0A067Y163_9CAUD</name>
<feature type="transmembrane region" description="Helical" evidence="1">
    <location>
        <begin position="671"/>
        <end position="702"/>
    </location>
</feature>
<accession>A0A067Y163</accession>